<dbReference type="InterPro" id="IPR023214">
    <property type="entry name" value="HAD_sf"/>
</dbReference>
<dbReference type="PANTHER" id="PTHR19288">
    <property type="entry name" value="4-NITROPHENYLPHOSPHATASE-RELATED"/>
    <property type="match status" value="1"/>
</dbReference>
<gene>
    <name evidence="1" type="ORF">BDY17DRAFT_321167</name>
</gene>
<dbReference type="RefSeq" id="XP_033592933.1">
    <property type="nucleotide sequence ID" value="XM_033736568.1"/>
</dbReference>
<dbReference type="GO" id="GO:0005739">
    <property type="term" value="C:mitochondrion"/>
    <property type="evidence" value="ECO:0007669"/>
    <property type="project" value="TreeGrafter"/>
</dbReference>
<organism evidence="1 2">
    <name type="scientific">Neohortaea acidophila</name>
    <dbReference type="NCBI Taxonomy" id="245834"/>
    <lineage>
        <taxon>Eukaryota</taxon>
        <taxon>Fungi</taxon>
        <taxon>Dikarya</taxon>
        <taxon>Ascomycota</taxon>
        <taxon>Pezizomycotina</taxon>
        <taxon>Dothideomycetes</taxon>
        <taxon>Dothideomycetidae</taxon>
        <taxon>Mycosphaerellales</taxon>
        <taxon>Teratosphaeriaceae</taxon>
        <taxon>Neohortaea</taxon>
    </lineage>
</organism>
<sequence>MPGNLSGTFNVLRLFTNPSLCLPHHTISTFDQLPIPLSSAFAGRHGNEKPADIRAVVLDKDNCFAVPQQNHIHEPYSERFQQLRQAYPGSRLLIVSNSAGTSSDPNGAEADLLERNTGVQVLRHSTKKPGCHSEIMAHFRNAPDSGVTCASQVAVVGDRLFTDVMMANMMGSYGVWVREGVIEDHGLLTRLEKGVSGFLLRRGYVAPDPRSGFE</sequence>
<dbReference type="InterPro" id="IPR010021">
    <property type="entry name" value="PGPP1/Gep4"/>
</dbReference>
<evidence type="ECO:0000313" key="1">
    <source>
        <dbReference type="EMBL" id="KAF2486364.1"/>
    </source>
</evidence>
<protein>
    <submittedName>
        <fullName evidence="1">Mitochondrial PGP phosphatase</fullName>
    </submittedName>
</protein>
<accession>A0A6A6Q2Z5</accession>
<name>A0A6A6Q2Z5_9PEZI</name>
<dbReference type="OrthoDB" id="198652at2759"/>
<dbReference type="GO" id="GO:0008962">
    <property type="term" value="F:phosphatidylglycerophosphatase activity"/>
    <property type="evidence" value="ECO:0007669"/>
    <property type="project" value="InterPro"/>
</dbReference>
<keyword evidence="2" id="KW-1185">Reference proteome</keyword>
<dbReference type="Proteomes" id="UP000799767">
    <property type="component" value="Unassembled WGS sequence"/>
</dbReference>
<dbReference type="PANTHER" id="PTHR19288:SF25">
    <property type="entry name" value="PHOSPHATIDYLGLYCEROPHOSPHATASE GEP4, MITOCHONDRIAL"/>
    <property type="match status" value="1"/>
</dbReference>
<dbReference type="SUPFAM" id="SSF56784">
    <property type="entry name" value="HAD-like"/>
    <property type="match status" value="1"/>
</dbReference>
<dbReference type="InterPro" id="IPR036412">
    <property type="entry name" value="HAD-like_sf"/>
</dbReference>
<evidence type="ECO:0000313" key="2">
    <source>
        <dbReference type="Proteomes" id="UP000799767"/>
    </source>
</evidence>
<dbReference type="FunFam" id="3.40.50.1000:FF:000165">
    <property type="entry name" value="HAD superfamily phosphatase"/>
    <property type="match status" value="1"/>
</dbReference>
<dbReference type="AlphaFoldDB" id="A0A6A6Q2Z5"/>
<reference evidence="1" key="1">
    <citation type="journal article" date="2020" name="Stud. Mycol.">
        <title>101 Dothideomycetes genomes: a test case for predicting lifestyles and emergence of pathogens.</title>
        <authorList>
            <person name="Haridas S."/>
            <person name="Albert R."/>
            <person name="Binder M."/>
            <person name="Bloem J."/>
            <person name="Labutti K."/>
            <person name="Salamov A."/>
            <person name="Andreopoulos B."/>
            <person name="Baker S."/>
            <person name="Barry K."/>
            <person name="Bills G."/>
            <person name="Bluhm B."/>
            <person name="Cannon C."/>
            <person name="Castanera R."/>
            <person name="Culley D."/>
            <person name="Daum C."/>
            <person name="Ezra D."/>
            <person name="Gonzalez J."/>
            <person name="Henrissat B."/>
            <person name="Kuo A."/>
            <person name="Liang C."/>
            <person name="Lipzen A."/>
            <person name="Lutzoni F."/>
            <person name="Magnuson J."/>
            <person name="Mondo S."/>
            <person name="Nolan M."/>
            <person name="Ohm R."/>
            <person name="Pangilinan J."/>
            <person name="Park H.-J."/>
            <person name="Ramirez L."/>
            <person name="Alfaro M."/>
            <person name="Sun H."/>
            <person name="Tritt A."/>
            <person name="Yoshinaga Y."/>
            <person name="Zwiers L.-H."/>
            <person name="Turgeon B."/>
            <person name="Goodwin S."/>
            <person name="Spatafora J."/>
            <person name="Crous P."/>
            <person name="Grigoriev I."/>
        </authorList>
    </citation>
    <scope>NUCLEOTIDE SEQUENCE</scope>
    <source>
        <strain evidence="1">CBS 113389</strain>
    </source>
</reference>
<dbReference type="Gene3D" id="3.40.50.1000">
    <property type="entry name" value="HAD superfamily/HAD-like"/>
    <property type="match status" value="1"/>
</dbReference>
<dbReference type="NCBIfam" id="TIGR01668">
    <property type="entry name" value="YqeG_hyp_ppase"/>
    <property type="match status" value="1"/>
</dbReference>
<proteinExistence type="predicted"/>
<dbReference type="InterPro" id="IPR027706">
    <property type="entry name" value="PGP_Pase"/>
</dbReference>
<dbReference type="GO" id="GO:0032049">
    <property type="term" value="P:cardiolipin biosynthetic process"/>
    <property type="evidence" value="ECO:0007669"/>
    <property type="project" value="TreeGrafter"/>
</dbReference>
<dbReference type="GeneID" id="54477570"/>
<dbReference type="Pfam" id="PF09419">
    <property type="entry name" value="PGP_phosphatase"/>
    <property type="match status" value="1"/>
</dbReference>
<dbReference type="EMBL" id="MU001632">
    <property type="protein sequence ID" value="KAF2486364.1"/>
    <property type="molecule type" value="Genomic_DNA"/>
</dbReference>